<evidence type="ECO:0000259" key="12">
    <source>
        <dbReference type="PROSITE" id="PS51217"/>
    </source>
</evidence>
<dbReference type="GO" id="GO:0033202">
    <property type="term" value="C:DNA helicase complex"/>
    <property type="evidence" value="ECO:0007669"/>
    <property type="project" value="TreeGrafter"/>
</dbReference>
<dbReference type="Gene3D" id="1.10.486.10">
    <property type="entry name" value="PCRA, domain 4"/>
    <property type="match status" value="2"/>
</dbReference>
<dbReference type="GO" id="GO:0003677">
    <property type="term" value="F:DNA binding"/>
    <property type="evidence" value="ECO:0007669"/>
    <property type="project" value="InterPro"/>
</dbReference>
<dbReference type="EC" id="5.6.2.4" evidence="8"/>
<dbReference type="Gene3D" id="1.10.150.80">
    <property type="entry name" value="HRDC domain"/>
    <property type="match status" value="1"/>
</dbReference>
<dbReference type="InterPro" id="IPR010997">
    <property type="entry name" value="HRDC-like_sf"/>
</dbReference>
<dbReference type="PROSITE" id="PS51198">
    <property type="entry name" value="UVRD_HELICASE_ATP_BIND"/>
    <property type="match status" value="1"/>
</dbReference>
<comment type="catalytic activity">
    <reaction evidence="7">
        <text>Couples ATP hydrolysis with the unwinding of duplex DNA by translocating in the 3'-5' direction.</text>
        <dbReference type="EC" id="5.6.2.4"/>
    </reaction>
</comment>
<dbReference type="InterPro" id="IPR027417">
    <property type="entry name" value="P-loop_NTPase"/>
</dbReference>
<keyword evidence="4" id="KW-0347">Helicase</keyword>
<comment type="catalytic activity">
    <reaction evidence="9">
        <text>ATP + H2O = ADP + phosphate + H(+)</text>
        <dbReference type="Rhea" id="RHEA:13065"/>
        <dbReference type="ChEBI" id="CHEBI:15377"/>
        <dbReference type="ChEBI" id="CHEBI:15378"/>
        <dbReference type="ChEBI" id="CHEBI:30616"/>
        <dbReference type="ChEBI" id="CHEBI:43474"/>
        <dbReference type="ChEBI" id="CHEBI:456216"/>
        <dbReference type="EC" id="5.6.2.4"/>
    </reaction>
</comment>
<reference evidence="13" key="1">
    <citation type="submission" date="2020-05" db="EMBL/GenBank/DDBJ databases">
        <authorList>
            <person name="Chiriac C."/>
            <person name="Salcher M."/>
            <person name="Ghai R."/>
            <person name="Kavagutti S V."/>
        </authorList>
    </citation>
    <scope>NUCLEOTIDE SEQUENCE</scope>
</reference>
<dbReference type="PROSITE" id="PS50967">
    <property type="entry name" value="HRDC"/>
    <property type="match status" value="1"/>
</dbReference>
<dbReference type="AlphaFoldDB" id="A0A6J7E1Z2"/>
<dbReference type="GO" id="GO:0000725">
    <property type="term" value="P:recombinational repair"/>
    <property type="evidence" value="ECO:0007669"/>
    <property type="project" value="TreeGrafter"/>
</dbReference>
<dbReference type="InterPro" id="IPR014017">
    <property type="entry name" value="DNA_helicase_UvrD-like_C"/>
</dbReference>
<dbReference type="Pfam" id="PF00570">
    <property type="entry name" value="HRDC"/>
    <property type="match status" value="1"/>
</dbReference>
<evidence type="ECO:0000256" key="3">
    <source>
        <dbReference type="ARBA" id="ARBA00022801"/>
    </source>
</evidence>
<dbReference type="CDD" id="cd18807">
    <property type="entry name" value="SF1_C_UvrD"/>
    <property type="match status" value="1"/>
</dbReference>
<dbReference type="Gene3D" id="3.40.50.300">
    <property type="entry name" value="P-loop containing nucleotide triphosphate hydrolases"/>
    <property type="match status" value="3"/>
</dbReference>
<evidence type="ECO:0000256" key="9">
    <source>
        <dbReference type="ARBA" id="ARBA00048988"/>
    </source>
</evidence>
<keyword evidence="6" id="KW-0413">Isomerase</keyword>
<dbReference type="PANTHER" id="PTHR11070:SF69">
    <property type="entry name" value="ATP-DEPENDENT DNA HELICASE UVRD2"/>
    <property type="match status" value="1"/>
</dbReference>
<sequence>MTPPTPEAALEHLDDEQRAVATSLTGPVVVLAGAGTGKTRAITHRIAYGVATGEHEARRSLAVTFTARAAGEMRGRLRELGVETVAVRTFHAAALRQLRYFWPRLSGQAFPDLLPSKIRVVAEAASSCGVAVSQAVLRDLSSDIEWAKVSELTPRDLLTDPRGAERDWAIDPADVARVYSAYDDLKARRGRLDFEDVLLVTVGALQTRPDIADEVRTAYRWFTVDEFQDVNPLQRRLLDLWRGDGDDLCVVGDVSQTIYSFTGATSDYLVNFHREFPGAAEVRLVNCYRCTEPIVTLANSVIAQAPTAATLRLRSTRPAGAVPTVSITDDDVDEAAAVADRVRQYLDEGAAARDIAVLFRINAQSAEIEAAMSARGVPVMMRGAERFFDRPEIREAITRLRGAARAGEATGPLGLEVRSVLRAAGWTQDPPVGGGAVRERWESLSALVSLADDHPAMDVSALVAELDHRAQSQHAPTADAVTLASLHSAKGLEWETVFIIGCSEGLLPLRHAQSGGAGRDAQPAGDDTSDVDEERRLFYVGITRAKDNLHLSWARSRQPGGRASRSASRFLVAANPEALSGGVGSSVTRGTRRALVEQRHKGPAKCRVCHKGLVTAPERTMGRCRTCPSDFNLEQWEALKRWRVSRAKEREVPAYLVFTDATLMAIVERQPASLEDLSEIPGFGPAKLELYGSAVLSILALA</sequence>
<dbReference type="InterPro" id="IPR014016">
    <property type="entry name" value="UvrD-like_ATP-bd"/>
</dbReference>
<dbReference type="InterPro" id="IPR002121">
    <property type="entry name" value="HRDC_dom"/>
</dbReference>
<keyword evidence="2" id="KW-0547">Nucleotide-binding</keyword>
<comment type="similarity">
    <text evidence="1">Belongs to the helicase family. UvrD subfamily.</text>
</comment>
<dbReference type="GO" id="GO:0005829">
    <property type="term" value="C:cytosol"/>
    <property type="evidence" value="ECO:0007669"/>
    <property type="project" value="TreeGrafter"/>
</dbReference>
<dbReference type="InterPro" id="IPR013986">
    <property type="entry name" value="DExx_box_DNA_helicase_dom_sf"/>
</dbReference>
<dbReference type="GO" id="GO:0043138">
    <property type="term" value="F:3'-5' DNA helicase activity"/>
    <property type="evidence" value="ECO:0007669"/>
    <property type="project" value="UniProtKB-EC"/>
</dbReference>
<name>A0A6J7E1Z2_9ZZZZ</name>
<evidence type="ECO:0000259" key="10">
    <source>
        <dbReference type="PROSITE" id="PS50967"/>
    </source>
</evidence>
<dbReference type="InterPro" id="IPR044876">
    <property type="entry name" value="HRDC_dom_sf"/>
</dbReference>
<keyword evidence="3" id="KW-0378">Hydrolase</keyword>
<gene>
    <name evidence="13" type="ORF">UFOPK3402_01014</name>
</gene>
<evidence type="ECO:0000256" key="1">
    <source>
        <dbReference type="ARBA" id="ARBA00009922"/>
    </source>
</evidence>
<evidence type="ECO:0000256" key="6">
    <source>
        <dbReference type="ARBA" id="ARBA00023235"/>
    </source>
</evidence>
<dbReference type="PANTHER" id="PTHR11070">
    <property type="entry name" value="UVRD / RECB / PCRA DNA HELICASE FAMILY MEMBER"/>
    <property type="match status" value="1"/>
</dbReference>
<proteinExistence type="inferred from homology"/>
<evidence type="ECO:0000256" key="8">
    <source>
        <dbReference type="ARBA" id="ARBA00034808"/>
    </source>
</evidence>
<evidence type="ECO:0000313" key="13">
    <source>
        <dbReference type="EMBL" id="CAB4877067.1"/>
    </source>
</evidence>
<organism evidence="13">
    <name type="scientific">freshwater metagenome</name>
    <dbReference type="NCBI Taxonomy" id="449393"/>
    <lineage>
        <taxon>unclassified sequences</taxon>
        <taxon>metagenomes</taxon>
        <taxon>ecological metagenomes</taxon>
    </lineage>
</organism>
<dbReference type="EMBL" id="CAFBLS010000114">
    <property type="protein sequence ID" value="CAB4877067.1"/>
    <property type="molecule type" value="Genomic_DNA"/>
</dbReference>
<protein>
    <recommendedName>
        <fullName evidence="8">DNA 3'-5' helicase</fullName>
        <ecNumber evidence="8">5.6.2.4</ecNumber>
    </recommendedName>
</protein>
<dbReference type="Pfam" id="PF00580">
    <property type="entry name" value="UvrD-helicase"/>
    <property type="match status" value="1"/>
</dbReference>
<dbReference type="InterPro" id="IPR000212">
    <property type="entry name" value="DNA_helicase_UvrD/REP"/>
</dbReference>
<dbReference type="GO" id="GO:0005524">
    <property type="term" value="F:ATP binding"/>
    <property type="evidence" value="ECO:0007669"/>
    <property type="project" value="UniProtKB-KW"/>
</dbReference>
<dbReference type="CDD" id="cd17932">
    <property type="entry name" value="DEXQc_UvrD"/>
    <property type="match status" value="1"/>
</dbReference>
<evidence type="ECO:0000256" key="4">
    <source>
        <dbReference type="ARBA" id="ARBA00022806"/>
    </source>
</evidence>
<dbReference type="Pfam" id="PF13361">
    <property type="entry name" value="UvrD_C"/>
    <property type="match status" value="2"/>
</dbReference>
<dbReference type="Gene3D" id="1.10.10.160">
    <property type="match status" value="1"/>
</dbReference>
<dbReference type="SUPFAM" id="SSF52540">
    <property type="entry name" value="P-loop containing nucleoside triphosphate hydrolases"/>
    <property type="match status" value="1"/>
</dbReference>
<evidence type="ECO:0000256" key="5">
    <source>
        <dbReference type="ARBA" id="ARBA00022840"/>
    </source>
</evidence>
<evidence type="ECO:0000256" key="7">
    <source>
        <dbReference type="ARBA" id="ARBA00034617"/>
    </source>
</evidence>
<feature type="domain" description="HRDC" evidence="10">
    <location>
        <begin position="629"/>
        <end position="702"/>
    </location>
</feature>
<evidence type="ECO:0000256" key="2">
    <source>
        <dbReference type="ARBA" id="ARBA00022741"/>
    </source>
</evidence>
<dbReference type="GO" id="GO:0016787">
    <property type="term" value="F:hydrolase activity"/>
    <property type="evidence" value="ECO:0007669"/>
    <property type="project" value="UniProtKB-KW"/>
</dbReference>
<evidence type="ECO:0000259" key="11">
    <source>
        <dbReference type="PROSITE" id="PS51198"/>
    </source>
</evidence>
<feature type="domain" description="UvrD-like helicase C-terminal" evidence="12">
    <location>
        <begin position="292"/>
        <end position="547"/>
    </location>
</feature>
<accession>A0A6J7E1Z2</accession>
<feature type="domain" description="UvrD-like helicase ATP-binding" evidence="11">
    <location>
        <begin position="11"/>
        <end position="291"/>
    </location>
</feature>
<dbReference type="SMART" id="SM00341">
    <property type="entry name" value="HRDC"/>
    <property type="match status" value="1"/>
</dbReference>
<dbReference type="SUPFAM" id="SSF47819">
    <property type="entry name" value="HRDC-like"/>
    <property type="match status" value="1"/>
</dbReference>
<dbReference type="PROSITE" id="PS51217">
    <property type="entry name" value="UVRD_HELICASE_CTER"/>
    <property type="match status" value="1"/>
</dbReference>
<keyword evidence="5" id="KW-0067">ATP-binding</keyword>